<keyword evidence="2" id="KW-0732">Signal</keyword>
<feature type="signal peptide" evidence="2">
    <location>
        <begin position="1"/>
        <end position="27"/>
    </location>
</feature>
<evidence type="ECO:0000256" key="2">
    <source>
        <dbReference type="SAM" id="SignalP"/>
    </source>
</evidence>
<evidence type="ECO:0000313" key="4">
    <source>
        <dbReference type="Proteomes" id="UP000570517"/>
    </source>
</evidence>
<evidence type="ECO:0000313" key="3">
    <source>
        <dbReference type="EMBL" id="NVN50620.1"/>
    </source>
</evidence>
<gene>
    <name evidence="3" type="ORF">HLY00_5559</name>
</gene>
<proteinExistence type="predicted"/>
<protein>
    <submittedName>
        <fullName evidence="3">Uncharacterized protein</fullName>
    </submittedName>
</protein>
<comment type="caution">
    <text evidence="3">The sequence shown here is derived from an EMBL/GenBank/DDBJ whole genome shotgun (WGS) entry which is preliminary data.</text>
</comment>
<dbReference type="RefSeq" id="WP_178358947.1">
    <property type="nucleotide sequence ID" value="NZ_JABFYL010000024.1"/>
</dbReference>
<dbReference type="AlphaFoldDB" id="A0A850PRA0"/>
<keyword evidence="4" id="KW-1185">Reference proteome</keyword>
<dbReference type="EMBL" id="JABFYL010000024">
    <property type="protein sequence ID" value="NVN50620.1"/>
    <property type="molecule type" value="Genomic_DNA"/>
</dbReference>
<dbReference type="Proteomes" id="UP000570517">
    <property type="component" value="Unassembled WGS sequence"/>
</dbReference>
<feature type="compositionally biased region" description="Basic and acidic residues" evidence="1">
    <location>
        <begin position="75"/>
        <end position="91"/>
    </location>
</feature>
<feature type="chain" id="PRO_5032541261" evidence="2">
    <location>
        <begin position="28"/>
        <end position="106"/>
    </location>
</feature>
<accession>A0A850PRA0</accession>
<name>A0A850PRA0_9MYCO</name>
<organism evidence="3 4">
    <name type="scientific">Mycolicibacterium hippocampi</name>
    <dbReference type="NCBI Taxonomy" id="659824"/>
    <lineage>
        <taxon>Bacteria</taxon>
        <taxon>Bacillati</taxon>
        <taxon>Actinomycetota</taxon>
        <taxon>Actinomycetes</taxon>
        <taxon>Mycobacteriales</taxon>
        <taxon>Mycobacteriaceae</taxon>
        <taxon>Mycolicibacterium</taxon>
    </lineage>
</organism>
<evidence type="ECO:0000256" key="1">
    <source>
        <dbReference type="SAM" id="MobiDB-lite"/>
    </source>
</evidence>
<reference evidence="3 4" key="1">
    <citation type="submission" date="2020-05" db="EMBL/GenBank/DDBJ databases">
        <title>Draft genome sequence of Mycobacterium hippocampi DL, isolated from European seabass, Dicentrarchus labrax, reared in fish farms.</title>
        <authorList>
            <person name="Stathopoulou P."/>
            <person name="Asimakis E."/>
            <person name="Tzokas K."/>
            <person name="Batargias C."/>
            <person name="Tsiamis G."/>
        </authorList>
    </citation>
    <scope>NUCLEOTIDE SEQUENCE [LARGE SCALE GENOMIC DNA]</scope>
    <source>
        <strain evidence="3 4">DL</strain>
    </source>
</reference>
<sequence length="106" mass="11170">MKKFTIATTAAAALSTVVLGLATPALAAPSGGGDASQTISQLEAQGHRVIVKKQSSAPLAESNVVSVRPGPPIREYVDKPGRQGDNRNKTDRVLQEVGKVYFVEVR</sequence>
<feature type="region of interest" description="Disordered" evidence="1">
    <location>
        <begin position="61"/>
        <end position="91"/>
    </location>
</feature>